<feature type="region of interest" description="Disordered" evidence="1">
    <location>
        <begin position="1"/>
        <end position="20"/>
    </location>
</feature>
<dbReference type="RefSeq" id="WP_160606244.1">
    <property type="nucleotide sequence ID" value="NZ_JAIUZO010000002.1"/>
</dbReference>
<dbReference type="EMBL" id="WTYF01000003">
    <property type="protein sequence ID" value="MXO49912.1"/>
    <property type="molecule type" value="Genomic_DNA"/>
</dbReference>
<protein>
    <submittedName>
        <fullName evidence="3">Uncharacterized protein</fullName>
    </submittedName>
</protein>
<feature type="transmembrane region" description="Helical" evidence="2">
    <location>
        <begin position="35"/>
        <end position="53"/>
    </location>
</feature>
<dbReference type="OrthoDB" id="7509339at2"/>
<feature type="region of interest" description="Disordered" evidence="1">
    <location>
        <begin position="57"/>
        <end position="121"/>
    </location>
</feature>
<name>A0A844XYC2_9SPHN</name>
<feature type="compositionally biased region" description="Polar residues" evidence="1">
    <location>
        <begin position="69"/>
        <end position="78"/>
    </location>
</feature>
<sequence>MPRYFDLSTSKPEPGELPEVPLGGTRAQAIHRMQIGVAGVVLMVLLVGLASLVQERTREVDAAAVPEAASTTEPSAGPTQADPLVEAGVVPDLPAGPSPTASQSPAPVPEQGVGNAAPAGE</sequence>
<keyword evidence="2" id="KW-0472">Membrane</keyword>
<dbReference type="Proteomes" id="UP000444185">
    <property type="component" value="Unassembled WGS sequence"/>
</dbReference>
<comment type="caution">
    <text evidence="3">The sequence shown here is derived from an EMBL/GenBank/DDBJ whole genome shotgun (WGS) entry which is preliminary data.</text>
</comment>
<reference evidence="3 4" key="1">
    <citation type="submission" date="2019-12" db="EMBL/GenBank/DDBJ databases">
        <title>Genomic-based taxomic classification of the family Erythrobacteraceae.</title>
        <authorList>
            <person name="Xu L."/>
        </authorList>
    </citation>
    <scope>NUCLEOTIDE SEQUENCE [LARGE SCALE GENOMIC DNA]</scope>
    <source>
        <strain evidence="3 4">DSM 16225</strain>
    </source>
</reference>
<dbReference type="AlphaFoldDB" id="A0A844XYC2"/>
<keyword evidence="4" id="KW-1185">Reference proteome</keyword>
<accession>A0A844XYC2</accession>
<evidence type="ECO:0000313" key="4">
    <source>
        <dbReference type="Proteomes" id="UP000444185"/>
    </source>
</evidence>
<keyword evidence="2" id="KW-1133">Transmembrane helix</keyword>
<organism evidence="3 4">
    <name type="scientific">Qipengyuania gaetbuli</name>
    <dbReference type="NCBI Taxonomy" id="266952"/>
    <lineage>
        <taxon>Bacteria</taxon>
        <taxon>Pseudomonadati</taxon>
        <taxon>Pseudomonadota</taxon>
        <taxon>Alphaproteobacteria</taxon>
        <taxon>Sphingomonadales</taxon>
        <taxon>Erythrobacteraceae</taxon>
        <taxon>Qipengyuania</taxon>
    </lineage>
</organism>
<proteinExistence type="predicted"/>
<evidence type="ECO:0000256" key="2">
    <source>
        <dbReference type="SAM" id="Phobius"/>
    </source>
</evidence>
<evidence type="ECO:0000313" key="3">
    <source>
        <dbReference type="EMBL" id="MXO49912.1"/>
    </source>
</evidence>
<gene>
    <name evidence="3" type="ORF">GRI42_01180</name>
</gene>
<evidence type="ECO:0000256" key="1">
    <source>
        <dbReference type="SAM" id="MobiDB-lite"/>
    </source>
</evidence>
<keyword evidence="2" id="KW-0812">Transmembrane</keyword>